<dbReference type="Proteomes" id="UP001566132">
    <property type="component" value="Unassembled WGS sequence"/>
</dbReference>
<evidence type="ECO:0000259" key="1">
    <source>
        <dbReference type="PROSITE" id="PS51186"/>
    </source>
</evidence>
<dbReference type="InterPro" id="IPR041506">
    <property type="entry name" value="DUF5645"/>
</dbReference>
<evidence type="ECO:0000313" key="3">
    <source>
        <dbReference type="Proteomes" id="UP001566132"/>
    </source>
</evidence>
<accession>A0ABD1EX29</accession>
<comment type="caution">
    <text evidence="2">The sequence shown here is derived from an EMBL/GenBank/DDBJ whole genome shotgun (WGS) entry which is preliminary data.</text>
</comment>
<dbReference type="PANTHER" id="PTHR20958:SF6">
    <property type="entry name" value="GLYCINE N-ACYLTRANSFERASE-LIKE PROTEIN"/>
    <property type="match status" value="1"/>
</dbReference>
<dbReference type="AlphaFoldDB" id="A0ABD1EX29"/>
<dbReference type="PROSITE" id="PS51186">
    <property type="entry name" value="GNAT"/>
    <property type="match status" value="1"/>
</dbReference>
<dbReference type="EMBL" id="JBDJPC010000005">
    <property type="protein sequence ID" value="KAL1502274.1"/>
    <property type="molecule type" value="Genomic_DNA"/>
</dbReference>
<feature type="domain" description="N-acetyltransferase" evidence="1">
    <location>
        <begin position="167"/>
        <end position="298"/>
    </location>
</feature>
<dbReference type="InterPro" id="IPR013653">
    <property type="entry name" value="GCN5-like_dom"/>
</dbReference>
<dbReference type="InterPro" id="IPR000182">
    <property type="entry name" value="GNAT_dom"/>
</dbReference>
<dbReference type="InterPro" id="IPR053225">
    <property type="entry name" value="Acyl-CoA_N-acyltransferase"/>
</dbReference>
<proteinExistence type="predicted"/>
<dbReference type="Pfam" id="PF08445">
    <property type="entry name" value="FR47"/>
    <property type="match status" value="1"/>
</dbReference>
<dbReference type="PANTHER" id="PTHR20958">
    <property type="entry name" value="GLYCINE N-ACYLTRANSFERASE-LIKE PROTEIN"/>
    <property type="match status" value="1"/>
</dbReference>
<dbReference type="InterPro" id="IPR016181">
    <property type="entry name" value="Acyl_CoA_acyltransferase"/>
</dbReference>
<name>A0ABD1EX29_HYPHA</name>
<dbReference type="SUPFAM" id="SSF55729">
    <property type="entry name" value="Acyl-CoA N-acyltransferases (Nat)"/>
    <property type="match status" value="1"/>
</dbReference>
<reference evidence="2 3" key="1">
    <citation type="submission" date="2024-05" db="EMBL/GenBank/DDBJ databases">
        <title>Genetic variation in Jamaican populations of the coffee berry borer (Hypothenemus hampei).</title>
        <authorList>
            <person name="Errbii M."/>
            <person name="Myrie A."/>
        </authorList>
    </citation>
    <scope>NUCLEOTIDE SEQUENCE [LARGE SCALE GENOMIC DNA]</scope>
    <source>
        <strain evidence="2">JA-Hopewell-2020-01-JO</strain>
        <tissue evidence="2">Whole body</tissue>
    </source>
</reference>
<gene>
    <name evidence="2" type="ORF">ABEB36_007440</name>
</gene>
<evidence type="ECO:0000313" key="2">
    <source>
        <dbReference type="EMBL" id="KAL1502274.1"/>
    </source>
</evidence>
<organism evidence="2 3">
    <name type="scientific">Hypothenemus hampei</name>
    <name type="common">Coffee berry borer</name>
    <dbReference type="NCBI Taxonomy" id="57062"/>
    <lineage>
        <taxon>Eukaryota</taxon>
        <taxon>Metazoa</taxon>
        <taxon>Ecdysozoa</taxon>
        <taxon>Arthropoda</taxon>
        <taxon>Hexapoda</taxon>
        <taxon>Insecta</taxon>
        <taxon>Pterygota</taxon>
        <taxon>Neoptera</taxon>
        <taxon>Endopterygota</taxon>
        <taxon>Coleoptera</taxon>
        <taxon>Polyphaga</taxon>
        <taxon>Cucujiformia</taxon>
        <taxon>Curculionidae</taxon>
        <taxon>Scolytinae</taxon>
        <taxon>Hypothenemus</taxon>
    </lineage>
</organism>
<keyword evidence="3" id="KW-1185">Reference proteome</keyword>
<sequence length="298" mass="34488">MMAEKDDDQDILSELNNTELKELADIYWNYKNELPHIYNFLQCCIKSKGINMEDYVSVFSPGNCWREDGTFIASMPSFGHDIVLHSLDKTGKNLVDGLLRTNRFKFHPNPERKYTFFYAVHEHFFPTVLDIVTRVFKRKTLFVDTLNLWHLKKEEAEKLQITPPQEVYVKELQSTDISVIVEKWLYSYPTADHKIRQWITLQKGFGVYLKANNEMVSWAPSSCLGQITALQTNEEHMGKGYASMLVKTMAKYLAKEGLDTCAFVLSGNIASERVFEKLNFNILCKCHFIAVSHDEVNC</sequence>
<dbReference type="Pfam" id="PF18713">
    <property type="entry name" value="DUF5645"/>
    <property type="match status" value="1"/>
</dbReference>
<protein>
    <recommendedName>
        <fullName evidence="1">N-acetyltransferase domain-containing protein</fullName>
    </recommendedName>
</protein>
<dbReference type="Gene3D" id="3.40.630.30">
    <property type="match status" value="2"/>
</dbReference>